<dbReference type="GO" id="GO:0000049">
    <property type="term" value="F:tRNA binding"/>
    <property type="evidence" value="ECO:0007669"/>
    <property type="project" value="UniProtKB-UniRule"/>
</dbReference>
<dbReference type="InterPro" id="IPR014729">
    <property type="entry name" value="Rossmann-like_a/b/a_fold"/>
</dbReference>
<feature type="binding site" evidence="16">
    <location>
        <position position="343"/>
    </location>
    <ligand>
        <name>ATP</name>
        <dbReference type="ChEBI" id="CHEBI:30616"/>
    </ligand>
</feature>
<evidence type="ECO:0000256" key="10">
    <source>
        <dbReference type="ARBA" id="ARBA00022833"/>
    </source>
</evidence>
<dbReference type="HAMAP" id="MF_00098">
    <property type="entry name" value="Met_tRNA_synth_type1"/>
    <property type="match status" value="1"/>
</dbReference>
<comment type="catalytic activity">
    <reaction evidence="15 16">
        <text>tRNA(Met) + L-methionine + ATP = L-methionyl-tRNA(Met) + AMP + diphosphate</text>
        <dbReference type="Rhea" id="RHEA:13481"/>
        <dbReference type="Rhea" id="RHEA-COMP:9667"/>
        <dbReference type="Rhea" id="RHEA-COMP:9698"/>
        <dbReference type="ChEBI" id="CHEBI:30616"/>
        <dbReference type="ChEBI" id="CHEBI:33019"/>
        <dbReference type="ChEBI" id="CHEBI:57844"/>
        <dbReference type="ChEBI" id="CHEBI:78442"/>
        <dbReference type="ChEBI" id="CHEBI:78530"/>
        <dbReference type="ChEBI" id="CHEBI:456215"/>
        <dbReference type="EC" id="6.1.1.10"/>
    </reaction>
</comment>
<dbReference type="GO" id="GO:0004825">
    <property type="term" value="F:methionine-tRNA ligase activity"/>
    <property type="evidence" value="ECO:0007669"/>
    <property type="project" value="UniProtKB-UniRule"/>
</dbReference>
<keyword evidence="5 16" id="KW-0963">Cytoplasm</keyword>
<reference evidence="18 19" key="1">
    <citation type="submission" date="2018-07" db="EMBL/GenBank/DDBJ databases">
        <title>Comparative genomics of the Candidatus Parilichlamydiaceae reveals evidence of convergent evolution and genome reduction in the phylum Chlamydiae.</title>
        <authorList>
            <person name="Taylor-Brown A."/>
            <person name="Polkinghorne A."/>
        </authorList>
    </citation>
    <scope>NUCLEOTIDE SEQUENCE [LARGE SCALE GENOMIC DNA]</scope>
    <source>
        <strain evidence="18 19">Hat2</strain>
    </source>
</reference>
<comment type="caution">
    <text evidence="18">The sequence shown here is derived from an EMBL/GenBank/DDBJ whole genome shotgun (WGS) entry which is preliminary data.</text>
</comment>
<dbReference type="Pfam" id="PF09334">
    <property type="entry name" value="tRNA-synt_1g"/>
    <property type="match status" value="1"/>
</dbReference>
<evidence type="ECO:0000256" key="6">
    <source>
        <dbReference type="ARBA" id="ARBA00022555"/>
    </source>
</evidence>
<evidence type="ECO:0000256" key="5">
    <source>
        <dbReference type="ARBA" id="ARBA00022490"/>
    </source>
</evidence>
<evidence type="ECO:0000256" key="7">
    <source>
        <dbReference type="ARBA" id="ARBA00022598"/>
    </source>
</evidence>
<gene>
    <name evidence="16" type="primary">metG</name>
    <name evidence="18" type="ORF">HAT2_00480</name>
</gene>
<comment type="subunit">
    <text evidence="4 16">Homodimer.</text>
</comment>
<keyword evidence="14 16" id="KW-0030">Aminoacyl-tRNA synthetase</keyword>
<dbReference type="InterPro" id="IPR009080">
    <property type="entry name" value="tRNAsynth_Ia_anticodon-bd"/>
</dbReference>
<dbReference type="SUPFAM" id="SSF50249">
    <property type="entry name" value="Nucleic acid-binding proteins"/>
    <property type="match status" value="1"/>
</dbReference>
<feature type="short sequence motif" description="'HIGH' region" evidence="16">
    <location>
        <begin position="13"/>
        <end position="23"/>
    </location>
</feature>
<evidence type="ECO:0000259" key="17">
    <source>
        <dbReference type="PROSITE" id="PS50886"/>
    </source>
</evidence>
<dbReference type="PROSITE" id="PS50886">
    <property type="entry name" value="TRBD"/>
    <property type="match status" value="1"/>
</dbReference>
<evidence type="ECO:0000256" key="2">
    <source>
        <dbReference type="ARBA" id="ARBA00004496"/>
    </source>
</evidence>
<dbReference type="Pfam" id="PF19303">
    <property type="entry name" value="Anticodon_3"/>
    <property type="match status" value="1"/>
</dbReference>
<dbReference type="OrthoDB" id="9810191at2"/>
<dbReference type="InterPro" id="IPR023458">
    <property type="entry name" value="Met-tRNA_ligase_1"/>
</dbReference>
<name>A0A369KFD9_9BACT</name>
<dbReference type="AlphaFoldDB" id="A0A369KFD9"/>
<dbReference type="EMBL" id="QQBG01000017">
    <property type="protein sequence ID" value="RDB31415.1"/>
    <property type="molecule type" value="Genomic_DNA"/>
</dbReference>
<dbReference type="Pfam" id="PF01588">
    <property type="entry name" value="tRNA_bind"/>
    <property type="match status" value="1"/>
</dbReference>
<accession>A0A369KFD9</accession>
<dbReference type="InterPro" id="IPR002547">
    <property type="entry name" value="tRNA-bd_dom"/>
</dbReference>
<keyword evidence="11 16" id="KW-0067">ATP-binding</keyword>
<dbReference type="CDD" id="cd07957">
    <property type="entry name" value="Anticodon_Ia_Met"/>
    <property type="match status" value="1"/>
</dbReference>
<dbReference type="InterPro" id="IPR015413">
    <property type="entry name" value="Methionyl/Leucyl_tRNA_Synth"/>
</dbReference>
<evidence type="ECO:0000256" key="15">
    <source>
        <dbReference type="ARBA" id="ARBA00047364"/>
    </source>
</evidence>
<feature type="binding site" evidence="16">
    <location>
        <position position="158"/>
    </location>
    <ligand>
        <name>Zn(2+)</name>
        <dbReference type="ChEBI" id="CHEBI:29105"/>
    </ligand>
</feature>
<dbReference type="InterPro" id="IPR033911">
    <property type="entry name" value="MetRS_core"/>
</dbReference>
<feature type="domain" description="TRNA-binding" evidence="17">
    <location>
        <begin position="581"/>
        <end position="681"/>
    </location>
</feature>
<dbReference type="EC" id="6.1.1.10" evidence="16"/>
<evidence type="ECO:0000256" key="14">
    <source>
        <dbReference type="ARBA" id="ARBA00023146"/>
    </source>
</evidence>
<dbReference type="Gene3D" id="1.10.730.10">
    <property type="entry name" value="Isoleucyl-tRNA Synthetase, Domain 1"/>
    <property type="match status" value="1"/>
</dbReference>
<evidence type="ECO:0000256" key="11">
    <source>
        <dbReference type="ARBA" id="ARBA00022840"/>
    </source>
</evidence>
<dbReference type="RefSeq" id="WP_114544466.1">
    <property type="nucleotide sequence ID" value="NZ_QQBG01000017.1"/>
</dbReference>
<feature type="binding site" evidence="16">
    <location>
        <position position="148"/>
    </location>
    <ligand>
        <name>Zn(2+)</name>
        <dbReference type="ChEBI" id="CHEBI:29105"/>
    </ligand>
</feature>
<keyword evidence="12 16" id="KW-0694">RNA-binding</keyword>
<evidence type="ECO:0000256" key="4">
    <source>
        <dbReference type="ARBA" id="ARBA00011738"/>
    </source>
</evidence>
<dbReference type="Proteomes" id="UP000253816">
    <property type="component" value="Unassembled WGS sequence"/>
</dbReference>
<dbReference type="InterPro" id="IPR004495">
    <property type="entry name" value="Met-tRNA-synth_bsu_C"/>
</dbReference>
<proteinExistence type="inferred from homology"/>
<dbReference type="SUPFAM" id="SSF47323">
    <property type="entry name" value="Anticodon-binding domain of a subclass of class I aminoacyl-tRNA synthetases"/>
    <property type="match status" value="1"/>
</dbReference>
<keyword evidence="8 16" id="KW-0479">Metal-binding</keyword>
<keyword evidence="6 16" id="KW-0820">tRNA-binding</keyword>
<comment type="subcellular location">
    <subcellularLocation>
        <location evidence="2 16">Cytoplasm</location>
    </subcellularLocation>
</comment>
<dbReference type="GO" id="GO:0006431">
    <property type="term" value="P:methionyl-tRNA aminoacylation"/>
    <property type="evidence" value="ECO:0007669"/>
    <property type="project" value="UniProtKB-UniRule"/>
</dbReference>
<dbReference type="InterPro" id="IPR041872">
    <property type="entry name" value="Anticodon_Met"/>
</dbReference>
<dbReference type="GO" id="GO:0005829">
    <property type="term" value="C:cytosol"/>
    <property type="evidence" value="ECO:0007669"/>
    <property type="project" value="TreeGrafter"/>
</dbReference>
<dbReference type="Gene3D" id="3.40.50.620">
    <property type="entry name" value="HUPs"/>
    <property type="match status" value="1"/>
</dbReference>
<sequence>MTEKKVLVTAALPYANGTLHFGHMAGVYLPADVFSRFCRFRGDDVLFISGSDEYGLAVSISAELAGRTPKEHAQIYHVFNKRLLDRFLISMDHFSRTTNPYHAELVSSFFLKLVENGFIEATTGDHLYSPKEERFLADRYVQGRCPLCGFQEARGDECTKCGSSYEATSLLNPVSKINGERLEKRASTHYFLRLDALQEQIKKWLQKKEEWKPSVMNFLLSSVDELRPRAITRDTSWGVPVPNCPQFSDHNFSQKVFYVWFDAPLGYISASIEWAVQQGDESLWRTFWEDQNVRYIQFLGKDNVTFHGLMFPGMLLGEGGSYKMVDSLQVNQFYTMEGQKISKTDGVHVDLEAVLDRYDVEQLRYMFASTAPELSDSDFRWKDFQNKCNTDLVGKLGNFVNRTLTIVHRECGGLVPEVYGFAEEDELALGKAKVLLEEMSECYDTCRLRRATQVLMECAHVANAYFDTAQPWKLIEDSHQTTRLHTVLFCCLEFIRLLAIGSYPLLPEAAEKMWAMVGGSGSLGEKTWKERAEQSVFTGSKCAASQILFKKVADEQIEAELDQMTSDTDPIEKREMVTLEEFQRLDLRVGKILEANLVPRSSKLILLRVDLGTEIVPILSGIAQHCSPESLLQKKVVVLTNLKPIRLMGIESKGMILAMDLEGSGIELLTVCEAAVGSKVQ</sequence>
<evidence type="ECO:0000256" key="16">
    <source>
        <dbReference type="HAMAP-Rule" id="MF_00098"/>
    </source>
</evidence>
<dbReference type="PRINTS" id="PR01041">
    <property type="entry name" value="TRNASYNTHMET"/>
</dbReference>
<comment type="cofactor">
    <cofactor evidence="16">
        <name>Zn(2+)</name>
        <dbReference type="ChEBI" id="CHEBI:29105"/>
    </cofactor>
    <text evidence="16">Binds 1 zinc ion per subunit.</text>
</comment>
<evidence type="ECO:0000256" key="12">
    <source>
        <dbReference type="ARBA" id="ARBA00022884"/>
    </source>
</evidence>
<evidence type="ECO:0000313" key="19">
    <source>
        <dbReference type="Proteomes" id="UP000253816"/>
    </source>
</evidence>
<keyword evidence="19" id="KW-1185">Reference proteome</keyword>
<dbReference type="InterPro" id="IPR012340">
    <property type="entry name" value="NA-bd_OB-fold"/>
</dbReference>
<dbReference type="SUPFAM" id="SSF52374">
    <property type="entry name" value="Nucleotidylyl transferase"/>
    <property type="match status" value="1"/>
</dbReference>
<feature type="binding site" evidence="16">
    <location>
        <position position="161"/>
    </location>
    <ligand>
        <name>Zn(2+)</name>
        <dbReference type="ChEBI" id="CHEBI:29105"/>
    </ligand>
</feature>
<comment type="similarity">
    <text evidence="3 16">Belongs to the class-I aminoacyl-tRNA synthetase family. MetG type 1 subfamily.</text>
</comment>
<evidence type="ECO:0000313" key="18">
    <source>
        <dbReference type="EMBL" id="RDB31415.1"/>
    </source>
</evidence>
<dbReference type="PANTHER" id="PTHR45765:SF1">
    <property type="entry name" value="METHIONINE--TRNA LIGASE, CYTOPLASMIC"/>
    <property type="match status" value="1"/>
</dbReference>
<dbReference type="SUPFAM" id="SSF57770">
    <property type="entry name" value="Methionyl-tRNA synthetase (MetRS), Zn-domain"/>
    <property type="match status" value="1"/>
</dbReference>
<dbReference type="GO" id="GO:0005524">
    <property type="term" value="F:ATP binding"/>
    <property type="evidence" value="ECO:0007669"/>
    <property type="project" value="UniProtKB-UniRule"/>
</dbReference>
<evidence type="ECO:0000256" key="8">
    <source>
        <dbReference type="ARBA" id="ARBA00022723"/>
    </source>
</evidence>
<dbReference type="InterPro" id="IPR014758">
    <property type="entry name" value="Met-tRNA_synth"/>
</dbReference>
<dbReference type="Gene3D" id="2.20.28.20">
    <property type="entry name" value="Methionyl-tRNA synthetase, Zn-domain"/>
    <property type="match status" value="1"/>
</dbReference>
<keyword evidence="10 16" id="KW-0862">Zinc</keyword>
<feature type="binding site" evidence="16">
    <location>
        <position position="145"/>
    </location>
    <ligand>
        <name>Zn(2+)</name>
        <dbReference type="ChEBI" id="CHEBI:29105"/>
    </ligand>
</feature>
<evidence type="ECO:0000256" key="9">
    <source>
        <dbReference type="ARBA" id="ARBA00022741"/>
    </source>
</evidence>
<dbReference type="Gene3D" id="2.40.50.140">
    <property type="entry name" value="Nucleic acid-binding proteins"/>
    <property type="match status" value="1"/>
</dbReference>
<dbReference type="GO" id="GO:0046872">
    <property type="term" value="F:metal ion binding"/>
    <property type="evidence" value="ECO:0007669"/>
    <property type="project" value="UniProtKB-KW"/>
</dbReference>
<evidence type="ECO:0000256" key="1">
    <source>
        <dbReference type="ARBA" id="ARBA00003314"/>
    </source>
</evidence>
<dbReference type="CDD" id="cd00814">
    <property type="entry name" value="MetRS_core"/>
    <property type="match status" value="1"/>
</dbReference>
<dbReference type="NCBIfam" id="TIGR00398">
    <property type="entry name" value="metG"/>
    <property type="match status" value="1"/>
</dbReference>
<dbReference type="InterPro" id="IPR029038">
    <property type="entry name" value="MetRS_Zn"/>
</dbReference>
<comment type="function">
    <text evidence="1 16">Is required not only for elongation of protein synthesis but also for the initiation of all mRNA translation through initiator tRNA(fMet) aminoacylation.</text>
</comment>
<evidence type="ECO:0000256" key="13">
    <source>
        <dbReference type="ARBA" id="ARBA00022917"/>
    </source>
</evidence>
<organism evidence="18 19">
    <name type="scientific">Candidatus Similichlamydia laticola</name>
    <dbReference type="NCBI Taxonomy" id="2170265"/>
    <lineage>
        <taxon>Bacteria</taxon>
        <taxon>Pseudomonadati</taxon>
        <taxon>Chlamydiota</taxon>
        <taxon>Chlamydiia</taxon>
        <taxon>Parachlamydiales</taxon>
        <taxon>Candidatus Parilichlamydiaceae</taxon>
        <taxon>Candidatus Similichlamydia</taxon>
    </lineage>
</organism>
<keyword evidence="13 16" id="KW-0648">Protein biosynthesis</keyword>
<protein>
    <recommendedName>
        <fullName evidence="16">Methionine--tRNA ligase</fullName>
        <ecNumber evidence="16">6.1.1.10</ecNumber>
    </recommendedName>
    <alternativeName>
        <fullName evidence="16">Methionyl-tRNA synthetase</fullName>
        <shortName evidence="16">MetRS</shortName>
    </alternativeName>
</protein>
<evidence type="ECO:0000256" key="3">
    <source>
        <dbReference type="ARBA" id="ARBA00008258"/>
    </source>
</evidence>
<keyword evidence="7 16" id="KW-0436">Ligase</keyword>
<feature type="short sequence motif" description="'KMSKS' region" evidence="16">
    <location>
        <begin position="340"/>
        <end position="344"/>
    </location>
</feature>
<dbReference type="PANTHER" id="PTHR45765">
    <property type="entry name" value="METHIONINE--TRNA LIGASE"/>
    <property type="match status" value="1"/>
</dbReference>
<keyword evidence="9 16" id="KW-0547">Nucleotide-binding</keyword>
<dbReference type="CDD" id="cd02800">
    <property type="entry name" value="tRNA_bind_EcMetRS_like"/>
    <property type="match status" value="1"/>
</dbReference>
<dbReference type="NCBIfam" id="NF001100">
    <property type="entry name" value="PRK00133.1"/>
    <property type="match status" value="1"/>
</dbReference>